<dbReference type="CDD" id="cd07516">
    <property type="entry name" value="HAD_Pase"/>
    <property type="match status" value="1"/>
</dbReference>
<dbReference type="EMBL" id="QJVJ01000002">
    <property type="protein sequence ID" value="PYI56331.1"/>
    <property type="molecule type" value="Genomic_DNA"/>
</dbReference>
<dbReference type="GO" id="GO:0016791">
    <property type="term" value="F:phosphatase activity"/>
    <property type="evidence" value="ECO:0007669"/>
    <property type="project" value="TreeGrafter"/>
</dbReference>
<dbReference type="InterPro" id="IPR006379">
    <property type="entry name" value="HAD-SF_hydro_IIB"/>
</dbReference>
<sequence length="281" mass="31448">MLATHIYVMVFHINITPVIKRIDKGGRMRMSLKMIALDLDGTLLDRDGSLSDENAEWVRKAQASGMNVVLVSGRHRMRMIPVIEKLDLRLPLISANGCEIWDADGRLMNRSVLPWKDVETVNLFAFQHNVRYRAYCAEGVFDSENNHHLAQMDYSWLKVLLKSDDTRSLSDARDRLQATNRVELIVYGSPEAPRQIDVQPKGTGKASALAKLCDKLGIRREEVAAFGDDRNDIDMLRWAGLGVAMGNAPDDVKAAADWLAPHHHDAGVARTIARLLRQASA</sequence>
<dbReference type="Gene3D" id="3.30.1240.10">
    <property type="match status" value="1"/>
</dbReference>
<reference evidence="1 2" key="1">
    <citation type="submission" date="2018-05" db="EMBL/GenBank/DDBJ databases">
        <title>Paenibacillus flagellatus sp. nov., isolated from selenium mineral soil.</title>
        <authorList>
            <person name="Dai X."/>
        </authorList>
    </citation>
    <scope>NUCLEOTIDE SEQUENCE [LARGE SCALE GENOMIC DNA]</scope>
    <source>
        <strain evidence="1 2">DXL2</strain>
    </source>
</reference>
<dbReference type="SFLD" id="SFLDS00003">
    <property type="entry name" value="Haloacid_Dehalogenase"/>
    <property type="match status" value="1"/>
</dbReference>
<dbReference type="Proteomes" id="UP000247476">
    <property type="component" value="Unassembled WGS sequence"/>
</dbReference>
<dbReference type="PANTHER" id="PTHR10000:SF8">
    <property type="entry name" value="HAD SUPERFAMILY HYDROLASE-LIKE, TYPE 3"/>
    <property type="match status" value="1"/>
</dbReference>
<dbReference type="InterPro" id="IPR036412">
    <property type="entry name" value="HAD-like_sf"/>
</dbReference>
<dbReference type="GO" id="GO:0005829">
    <property type="term" value="C:cytosol"/>
    <property type="evidence" value="ECO:0007669"/>
    <property type="project" value="TreeGrafter"/>
</dbReference>
<evidence type="ECO:0008006" key="3">
    <source>
        <dbReference type="Google" id="ProtNLM"/>
    </source>
</evidence>
<dbReference type="AlphaFoldDB" id="A0A2V5K9X9"/>
<dbReference type="Gene3D" id="3.40.50.1000">
    <property type="entry name" value="HAD superfamily/HAD-like"/>
    <property type="match status" value="1"/>
</dbReference>
<evidence type="ECO:0000313" key="1">
    <source>
        <dbReference type="EMBL" id="PYI56331.1"/>
    </source>
</evidence>
<dbReference type="GO" id="GO:0000287">
    <property type="term" value="F:magnesium ion binding"/>
    <property type="evidence" value="ECO:0007669"/>
    <property type="project" value="TreeGrafter"/>
</dbReference>
<dbReference type="NCBIfam" id="TIGR01484">
    <property type="entry name" value="HAD-SF-IIB"/>
    <property type="match status" value="1"/>
</dbReference>
<protein>
    <recommendedName>
        <fullName evidence="3">Cof-type HAD-IIB family hydrolase</fullName>
    </recommendedName>
</protein>
<dbReference type="InterPro" id="IPR023214">
    <property type="entry name" value="HAD_sf"/>
</dbReference>
<accession>A0A2V5K9X9</accession>
<dbReference type="PANTHER" id="PTHR10000">
    <property type="entry name" value="PHOSPHOSERINE PHOSPHATASE"/>
    <property type="match status" value="1"/>
</dbReference>
<gene>
    <name evidence="1" type="ORF">DLM86_04955</name>
</gene>
<keyword evidence="2" id="KW-1185">Reference proteome</keyword>
<evidence type="ECO:0000313" key="2">
    <source>
        <dbReference type="Proteomes" id="UP000247476"/>
    </source>
</evidence>
<dbReference type="Pfam" id="PF08282">
    <property type="entry name" value="Hydrolase_3"/>
    <property type="match status" value="1"/>
</dbReference>
<proteinExistence type="predicted"/>
<organism evidence="1 2">
    <name type="scientific">Paenibacillus flagellatus</name>
    <dbReference type="NCBI Taxonomy" id="2211139"/>
    <lineage>
        <taxon>Bacteria</taxon>
        <taxon>Bacillati</taxon>
        <taxon>Bacillota</taxon>
        <taxon>Bacilli</taxon>
        <taxon>Bacillales</taxon>
        <taxon>Paenibacillaceae</taxon>
        <taxon>Paenibacillus</taxon>
    </lineage>
</organism>
<dbReference type="SUPFAM" id="SSF56784">
    <property type="entry name" value="HAD-like"/>
    <property type="match status" value="1"/>
</dbReference>
<comment type="caution">
    <text evidence="1">The sequence shown here is derived from an EMBL/GenBank/DDBJ whole genome shotgun (WGS) entry which is preliminary data.</text>
</comment>
<dbReference type="SFLD" id="SFLDG01140">
    <property type="entry name" value="C2.B:_Phosphomannomutase_and_P"/>
    <property type="match status" value="1"/>
</dbReference>
<name>A0A2V5K9X9_9BACL</name>